<dbReference type="SUPFAM" id="SSF81383">
    <property type="entry name" value="F-box domain"/>
    <property type="match status" value="1"/>
</dbReference>
<organism evidence="1 2">
    <name type="scientific">Phanerochaete sordida</name>
    <dbReference type="NCBI Taxonomy" id="48140"/>
    <lineage>
        <taxon>Eukaryota</taxon>
        <taxon>Fungi</taxon>
        <taxon>Dikarya</taxon>
        <taxon>Basidiomycota</taxon>
        <taxon>Agaricomycotina</taxon>
        <taxon>Agaricomycetes</taxon>
        <taxon>Polyporales</taxon>
        <taxon>Phanerochaetaceae</taxon>
        <taxon>Phanerochaete</taxon>
    </lineage>
</organism>
<reference evidence="1 2" key="1">
    <citation type="submission" date="2021-08" db="EMBL/GenBank/DDBJ databases">
        <title>Draft Genome Sequence of Phanerochaete sordida strain YK-624.</title>
        <authorList>
            <person name="Mori T."/>
            <person name="Dohra H."/>
            <person name="Suzuki T."/>
            <person name="Kawagishi H."/>
            <person name="Hirai H."/>
        </authorList>
    </citation>
    <scope>NUCLEOTIDE SEQUENCE [LARGE SCALE GENOMIC DNA]</scope>
    <source>
        <strain evidence="1 2">YK-624</strain>
    </source>
</reference>
<protein>
    <recommendedName>
        <fullName evidence="3">F-box domain-containing protein</fullName>
    </recommendedName>
</protein>
<evidence type="ECO:0008006" key="3">
    <source>
        <dbReference type="Google" id="ProtNLM"/>
    </source>
</evidence>
<comment type="caution">
    <text evidence="1">The sequence shown here is derived from an EMBL/GenBank/DDBJ whole genome shotgun (WGS) entry which is preliminary data.</text>
</comment>
<dbReference type="Proteomes" id="UP000703269">
    <property type="component" value="Unassembled WGS sequence"/>
</dbReference>
<sequence>MASGAKITDMPLDVYEHLFEVVRLNDVDTRKRTLFAASRVCKAWADLTRHARFHALYLVVRLPGEQSIVRYFLDEFIREPFFAEVRHKQLVKSLTLRWGKEESTSEIDLGGALQRYLPLFPGVRALDLRGRLWQRAPHPPVRRFQLRALKIAGRVSRDGSNTFAFSDLLALFPELEELKLADNSGWRSAAFTPSTGSAHQEIGDEAEDVEKEYLSADEELRVDNIYRGGATEPKGILSIILELSDAPESLAELLSRGNTVKHLELTKMYHVEASSMAILDVCAATLEEVHLRLWYRRYQEDLPLRVPNADLAPLLALRRLTVVVTIKGWLPNDEEEGGLLPEEPWASLAAMLKALHRRTNGAHKLEYIELLLEPRSSGLPREPDPPVPRARPTFMGHLPFTRCADLQLCSLVDASIVDHARATFTGRVPRTSYFVCEAHSCLNDLIVEAFPMLNKKGRLSLKDGACKCGIDGRAG</sequence>
<evidence type="ECO:0000313" key="1">
    <source>
        <dbReference type="EMBL" id="GJE89848.1"/>
    </source>
</evidence>
<proteinExistence type="predicted"/>
<dbReference type="InterPro" id="IPR036047">
    <property type="entry name" value="F-box-like_dom_sf"/>
</dbReference>
<accession>A0A9P3LD13</accession>
<dbReference type="AlphaFoldDB" id="A0A9P3LD13"/>
<gene>
    <name evidence="1" type="ORF">PsYK624_059580</name>
</gene>
<keyword evidence="2" id="KW-1185">Reference proteome</keyword>
<dbReference type="EMBL" id="BPQB01000014">
    <property type="protein sequence ID" value="GJE89848.1"/>
    <property type="molecule type" value="Genomic_DNA"/>
</dbReference>
<name>A0A9P3LD13_9APHY</name>
<evidence type="ECO:0000313" key="2">
    <source>
        <dbReference type="Proteomes" id="UP000703269"/>
    </source>
</evidence>